<feature type="region of interest" description="Disordered" evidence="1">
    <location>
        <begin position="745"/>
        <end position="773"/>
    </location>
</feature>
<sequence>MEPKNNLHLTSQNNSNSTGGPFLANSAVSGGGSDSNNADIFSTLCNLATTTNNSGFNSQSQLLFPNIQNEWNNNSNNWFDQAKLSLFPMYGLLQANNNNTNEFSHNSMGTDRNLHHQTSNNFIQSAPPFNLVENLQSSFGLLYNNNTMTNTTLANPLQSPPGIMQQHLMHQQSPIKHNISNYSHSTASDSDCTPHSNPPSSNLSHQLIISPTQPSSIIEDHQLNNLHSSQVEPLDEFMFDLQDFEEFFMETPSTSYQQQQHPMDPSTPFSQHSDCPLSNKPTDNISANCGTLNNSICNKFCQEELANADKEVDRLVSMVAHKNNIQKDREAITTTNNSSGFQQHSIASLFSLNCSPSTSSSVLPQIPKTEASLEMPHFTPPDSPSPTSTTIAFDDHSIFNSSLNNNQQLPQQLTTTSTSFNNQNKQQFGNSRHSSFGSSTSSTAALPSFSSPPTKTTLKKSPLSFIPTNSTPQNQLIDPLKLNHLAMSRSKNNDKRIPIYKRNNNAGTTTNIGGGRSLSFIESFMKSEAGTKKDSTHTAEDAFNFDEDFDDKTDNNELIPLKSLQKILHSQTDKRTLGEQEKIKRKYTKRKGIIEDSYTSTNNISREVEHKQQLKARPLLAEQIKMRRPVGTFLNSELARDDNAAICEAIPAAVCTLKNVETSCSNNDTDFKPLPKLVIRILRRTESSTTTEPPLLPTPTELNEVNNNNNNFQHQQKLKKKKHKKNKKEKDVDWTETDECLKSISKKNKKHREHHKSKRRDSKGSIGSLDFNETENNIVSPEYTPTQQQQLNNNNRRDSFSPEIYPGIPTTTTSATCLQKEENFNNNFNEDSMNFSSNFCERLNFIERPTENPKKGTFLLSKEDLFKLEENSVALWRIDNQNLLQKYIPFVVEEDGEYKGEIHYKNSQTYSGWSPDFVDYHIVVRVEYIKKSRSDNIVRPLLPLQDLFPVVCSSMNGAEDKSIVKVSQSEPLGHKLNVKETQLIEHLKVFVEIMLKHAITLQFVQNIKENNDWNYLCSMTEIETKIKNCLQNICSENDRWLPSFLEALNNFPNIFFLRDLNDHSDEQQSCQACLLKCLDVNQAIQLYTEEVYDTETIVPKMLTNCENTVCNIDFYLCNKCADAALKYHKIYHLRYSIFKASEMKLELTSTENPEYSVEQVIEQCKNDTEWVENLCIEGANVILSK</sequence>
<feature type="region of interest" description="Disordered" evidence="1">
    <location>
        <begin position="419"/>
        <end position="475"/>
    </location>
</feature>
<feature type="region of interest" description="Disordered" evidence="1">
    <location>
        <begin position="1"/>
        <end position="25"/>
    </location>
</feature>
<dbReference type="PANTHER" id="PTHR14689">
    <property type="entry name" value="PHORBOL-ESTER_DAG-TYPE DOMAIN-CONTAINING PROTEIN"/>
    <property type="match status" value="1"/>
</dbReference>
<feature type="region of interest" description="Disordered" evidence="1">
    <location>
        <begin position="493"/>
        <end position="514"/>
    </location>
</feature>
<feature type="compositionally biased region" description="Low complexity" evidence="1">
    <location>
        <begin position="431"/>
        <end position="442"/>
    </location>
</feature>
<evidence type="ECO:0000256" key="1">
    <source>
        <dbReference type="SAM" id="MobiDB-lite"/>
    </source>
</evidence>
<evidence type="ECO:0000259" key="2">
    <source>
        <dbReference type="Pfam" id="PF13926"/>
    </source>
</evidence>
<feature type="compositionally biased region" description="Polar residues" evidence="1">
    <location>
        <begin position="7"/>
        <end position="19"/>
    </location>
</feature>
<reference evidence="4" key="1">
    <citation type="submission" date="2022-11" db="UniProtKB">
        <authorList>
            <consortium name="WormBaseParasite"/>
        </authorList>
    </citation>
    <scope>IDENTIFICATION</scope>
</reference>
<name>A0A914ML62_MELIC</name>
<dbReference type="GO" id="GO:0005634">
    <property type="term" value="C:nucleus"/>
    <property type="evidence" value="ECO:0007669"/>
    <property type="project" value="TreeGrafter"/>
</dbReference>
<feature type="compositionally biased region" description="Polar residues" evidence="1">
    <location>
        <begin position="179"/>
        <end position="193"/>
    </location>
</feature>
<keyword evidence="3" id="KW-1185">Reference proteome</keyword>
<proteinExistence type="predicted"/>
<dbReference type="Pfam" id="PF13926">
    <property type="entry name" value="DUF4211"/>
    <property type="match status" value="1"/>
</dbReference>
<feature type="compositionally biased region" description="Low complexity" evidence="1">
    <location>
        <begin position="194"/>
        <end position="205"/>
    </location>
</feature>
<organism evidence="3 4">
    <name type="scientific">Meloidogyne incognita</name>
    <name type="common">Southern root-knot nematode worm</name>
    <name type="synonym">Oxyuris incognita</name>
    <dbReference type="NCBI Taxonomy" id="6306"/>
    <lineage>
        <taxon>Eukaryota</taxon>
        <taxon>Metazoa</taxon>
        <taxon>Ecdysozoa</taxon>
        <taxon>Nematoda</taxon>
        <taxon>Chromadorea</taxon>
        <taxon>Rhabditida</taxon>
        <taxon>Tylenchina</taxon>
        <taxon>Tylenchomorpha</taxon>
        <taxon>Tylenchoidea</taxon>
        <taxon>Meloidogynidae</taxon>
        <taxon>Meloidogyninae</taxon>
        <taxon>Meloidogyne</taxon>
        <taxon>Meloidogyne incognita group</taxon>
    </lineage>
</organism>
<feature type="compositionally biased region" description="Polar residues" evidence="1">
    <location>
        <begin position="466"/>
        <end position="475"/>
    </location>
</feature>
<feature type="compositionally biased region" description="Basic residues" evidence="1">
    <location>
        <begin position="716"/>
        <end position="727"/>
    </location>
</feature>
<evidence type="ECO:0000313" key="3">
    <source>
        <dbReference type="Proteomes" id="UP000887563"/>
    </source>
</evidence>
<accession>A0A914ML62</accession>
<protein>
    <submittedName>
        <fullName evidence="4">DUF4211 domain-containing protein</fullName>
    </submittedName>
</protein>
<feature type="region of interest" description="Disordered" evidence="1">
    <location>
        <begin position="685"/>
        <end position="733"/>
    </location>
</feature>
<evidence type="ECO:0000313" key="4">
    <source>
        <dbReference type="WBParaSite" id="Minc3s01687g25599"/>
    </source>
</evidence>
<feature type="compositionally biased region" description="Basic residues" evidence="1">
    <location>
        <begin position="745"/>
        <end position="761"/>
    </location>
</feature>
<dbReference type="AlphaFoldDB" id="A0A914ML62"/>
<feature type="domain" description="DUF4211" evidence="2">
    <location>
        <begin position="979"/>
        <end position="1096"/>
    </location>
</feature>
<feature type="compositionally biased region" description="Polar residues" evidence="1">
    <location>
        <begin position="443"/>
        <end position="456"/>
    </location>
</feature>
<dbReference type="InterPro" id="IPR025451">
    <property type="entry name" value="DUF4211"/>
</dbReference>
<feature type="compositionally biased region" description="Low complexity" evidence="1">
    <location>
        <begin position="687"/>
        <end position="715"/>
    </location>
</feature>
<feature type="compositionally biased region" description="Polar residues" evidence="1">
    <location>
        <begin position="420"/>
        <end position="430"/>
    </location>
</feature>
<dbReference type="WBParaSite" id="Minc3s01687g25599">
    <property type="protein sequence ID" value="Minc3s01687g25599"/>
    <property type="gene ID" value="Minc3s01687g25599"/>
</dbReference>
<feature type="region of interest" description="Disordered" evidence="1">
    <location>
        <begin position="179"/>
        <end position="206"/>
    </location>
</feature>
<dbReference type="PANTHER" id="PTHR14689:SF0">
    <property type="entry name" value="COILED-COIL DOMAIN-CONTAINING PROTEIN 82"/>
    <property type="match status" value="1"/>
</dbReference>
<dbReference type="Proteomes" id="UP000887563">
    <property type="component" value="Unplaced"/>
</dbReference>